<keyword evidence="5" id="KW-1185">Reference proteome</keyword>
<evidence type="ECO:0000313" key="5">
    <source>
        <dbReference type="Proteomes" id="UP000663940"/>
    </source>
</evidence>
<name>A0AAE6JJM5_9SPHI</name>
<proteinExistence type="predicted"/>
<accession>A0AAE6JJM5</accession>
<dbReference type="Proteomes" id="UP000250557">
    <property type="component" value="Chromosome"/>
</dbReference>
<dbReference type="EMBL" id="CP043451">
    <property type="protein sequence ID" value="QEM07089.1"/>
    <property type="molecule type" value="Genomic_DNA"/>
</dbReference>
<dbReference type="Proteomes" id="UP000663940">
    <property type="component" value="Chromosome"/>
</dbReference>
<evidence type="ECO:0000313" key="2">
    <source>
        <dbReference type="EMBL" id="QEM07089.1"/>
    </source>
</evidence>
<dbReference type="EMBL" id="CP071880">
    <property type="protein sequence ID" value="QTE50368.1"/>
    <property type="molecule type" value="Genomic_DNA"/>
</dbReference>
<gene>
    <name evidence="2" type="ORF">DIU31_027615</name>
    <name evidence="3" type="ORF">J3L21_33410</name>
</gene>
<reference evidence="3 5" key="2">
    <citation type="submission" date="2021-03" db="EMBL/GenBank/DDBJ databases">
        <title>Mucilaginibacter strains isolated from gold and copper mining confer multi heavy-metal resistance.</title>
        <authorList>
            <person name="Li Y."/>
        </authorList>
    </citation>
    <scope>NUCLEOTIDE SEQUENCE [LARGE SCALE GENOMIC DNA]</scope>
    <source>
        <strain evidence="3 5">P2-4</strain>
    </source>
</reference>
<evidence type="ECO:0000313" key="3">
    <source>
        <dbReference type="EMBL" id="QTE50368.1"/>
    </source>
</evidence>
<dbReference type="RefSeq" id="WP_112658688.1">
    <property type="nucleotide sequence ID" value="NZ_CP043451.1"/>
</dbReference>
<protein>
    <submittedName>
        <fullName evidence="2">Uncharacterized protein</fullName>
    </submittedName>
</protein>
<reference evidence="2 4" key="1">
    <citation type="submission" date="2019-08" db="EMBL/GenBank/DDBJ databases">
        <title>Comparative genome analysis confer to the adaptation heavy metal polluted environment.</title>
        <authorList>
            <person name="Li Y."/>
        </authorList>
    </citation>
    <scope>NUCLEOTIDE SEQUENCE [LARGE SCALE GENOMIC DNA]</scope>
    <source>
        <strain evidence="2 4">P2</strain>
    </source>
</reference>
<dbReference type="AlphaFoldDB" id="A0AAE6JJM5"/>
<sequence>MPLEPKAIKISGNRKKKKKTISEMISDNNKKKHHPLFRIMGLQRHPSIEDTTESPARRGCHL</sequence>
<evidence type="ECO:0000256" key="1">
    <source>
        <dbReference type="SAM" id="MobiDB-lite"/>
    </source>
</evidence>
<feature type="region of interest" description="Disordered" evidence="1">
    <location>
        <begin position="1"/>
        <end position="62"/>
    </location>
</feature>
<evidence type="ECO:0000313" key="4">
    <source>
        <dbReference type="Proteomes" id="UP000250557"/>
    </source>
</evidence>
<organism evidence="2 4">
    <name type="scientific">Mucilaginibacter rubeus</name>
    <dbReference type="NCBI Taxonomy" id="2027860"/>
    <lineage>
        <taxon>Bacteria</taxon>
        <taxon>Pseudomonadati</taxon>
        <taxon>Bacteroidota</taxon>
        <taxon>Sphingobacteriia</taxon>
        <taxon>Sphingobacteriales</taxon>
        <taxon>Sphingobacteriaceae</taxon>
        <taxon>Mucilaginibacter</taxon>
    </lineage>
</organism>